<evidence type="ECO:0000313" key="1">
    <source>
        <dbReference type="EMBL" id="MEE1884370.1"/>
    </source>
</evidence>
<name>A0ABU7GZF1_9SPHI</name>
<organism evidence="1 2">
    <name type="scientific">Pedobacter flavus</name>
    <dbReference type="NCBI Taxonomy" id="3113906"/>
    <lineage>
        <taxon>Bacteria</taxon>
        <taxon>Pseudomonadati</taxon>
        <taxon>Bacteroidota</taxon>
        <taxon>Sphingobacteriia</taxon>
        <taxon>Sphingobacteriales</taxon>
        <taxon>Sphingobacteriaceae</taxon>
        <taxon>Pedobacter</taxon>
    </lineage>
</organism>
<evidence type="ECO:0000313" key="2">
    <source>
        <dbReference type="Proteomes" id="UP001337681"/>
    </source>
</evidence>
<dbReference type="InterPro" id="IPR046562">
    <property type="entry name" value="DUF6717"/>
</dbReference>
<keyword evidence="2" id="KW-1185">Reference proteome</keyword>
<dbReference type="EMBL" id="JAZDQU010000001">
    <property type="protein sequence ID" value="MEE1884370.1"/>
    <property type="molecule type" value="Genomic_DNA"/>
</dbReference>
<comment type="caution">
    <text evidence="1">The sequence shown here is derived from an EMBL/GenBank/DDBJ whole genome shotgun (WGS) entry which is preliminary data.</text>
</comment>
<proteinExistence type="predicted"/>
<protein>
    <submittedName>
        <fullName evidence="1">DUF6717 family protein</fullName>
    </submittedName>
</protein>
<gene>
    <name evidence="1" type="ORF">VRU49_02950</name>
</gene>
<dbReference type="RefSeq" id="WP_330145287.1">
    <property type="nucleotide sequence ID" value="NZ_JAZDQU010000001.1"/>
</dbReference>
<sequence length="114" mass="13502">MTETFRFYKDQKNEWFIDLPEWEGSIAQLEMVEGADTMLDIISNNTRECFLKISDESFDGAEVLELQYARTNGEGGGGDYLLKFYNGQEINQKVWLCEVTKWLFRYLPDKIYFR</sequence>
<accession>A0ABU7GZF1</accession>
<reference evidence="1 2" key="1">
    <citation type="submission" date="2024-01" db="EMBL/GenBank/DDBJ databases">
        <title>Pedobacter sp. nov., isolated from oil-contaminated soil.</title>
        <authorList>
            <person name="Le N.T.T."/>
        </authorList>
    </citation>
    <scope>NUCLEOTIDE SEQUENCE [LARGE SCALE GENOMIC DNA]</scope>
    <source>
        <strain evidence="1 2">VNH31</strain>
    </source>
</reference>
<dbReference type="Proteomes" id="UP001337681">
    <property type="component" value="Unassembled WGS sequence"/>
</dbReference>
<dbReference type="Pfam" id="PF20475">
    <property type="entry name" value="DUF6717"/>
    <property type="match status" value="1"/>
</dbReference>